<dbReference type="EMBL" id="JNBS01005070">
    <property type="protein sequence ID" value="OQR81099.1"/>
    <property type="molecule type" value="Genomic_DNA"/>
</dbReference>
<proteinExistence type="predicted"/>
<evidence type="ECO:0000313" key="3">
    <source>
        <dbReference type="Proteomes" id="UP000243217"/>
    </source>
</evidence>
<reference evidence="2 3" key="1">
    <citation type="journal article" date="2014" name="Genome Biol. Evol.">
        <title>The secreted proteins of Achlya hypogyna and Thraustotheca clavata identify the ancestral oomycete secretome and reveal gene acquisitions by horizontal gene transfer.</title>
        <authorList>
            <person name="Misner I."/>
            <person name="Blouin N."/>
            <person name="Leonard G."/>
            <person name="Richards T.A."/>
            <person name="Lane C.E."/>
        </authorList>
    </citation>
    <scope>NUCLEOTIDE SEQUENCE [LARGE SCALE GENOMIC DNA]</scope>
    <source>
        <strain evidence="2 3">ATCC 34112</strain>
    </source>
</reference>
<feature type="non-terminal residue" evidence="2">
    <location>
        <position position="324"/>
    </location>
</feature>
<keyword evidence="1" id="KW-0175">Coiled coil</keyword>
<evidence type="ECO:0000256" key="1">
    <source>
        <dbReference type="SAM" id="Coils"/>
    </source>
</evidence>
<dbReference type="AlphaFoldDB" id="A0A1V9Y5X0"/>
<protein>
    <submittedName>
        <fullName evidence="2">Uncharacterized protein</fullName>
    </submittedName>
</protein>
<evidence type="ECO:0000313" key="2">
    <source>
        <dbReference type="EMBL" id="OQR81099.1"/>
    </source>
</evidence>
<organism evidence="2 3">
    <name type="scientific">Thraustotheca clavata</name>
    <dbReference type="NCBI Taxonomy" id="74557"/>
    <lineage>
        <taxon>Eukaryota</taxon>
        <taxon>Sar</taxon>
        <taxon>Stramenopiles</taxon>
        <taxon>Oomycota</taxon>
        <taxon>Saprolegniomycetes</taxon>
        <taxon>Saprolegniales</taxon>
        <taxon>Achlyaceae</taxon>
        <taxon>Thraustotheca</taxon>
    </lineage>
</organism>
<comment type="caution">
    <text evidence="2">The sequence shown here is derived from an EMBL/GenBank/DDBJ whole genome shotgun (WGS) entry which is preliminary data.</text>
</comment>
<gene>
    <name evidence="2" type="ORF">THRCLA_23416</name>
</gene>
<feature type="coiled-coil region" evidence="1">
    <location>
        <begin position="46"/>
        <end position="73"/>
    </location>
</feature>
<accession>A0A1V9Y5X0</accession>
<keyword evidence="3" id="KW-1185">Reference proteome</keyword>
<dbReference type="OrthoDB" id="67055at2759"/>
<dbReference type="Proteomes" id="UP000243217">
    <property type="component" value="Unassembled WGS sequence"/>
</dbReference>
<sequence length="324" mass="37139">MDLDELTALIAMDPELDSELAALCDILDGVDSNAVDTPRSKGNKFQQRQRQEILSLRRRVQLLQAELDNLRSNPPCRSIDVNAHVWAAAAKRELLARTQAMQENAHLRTEVTKNATFIETMAAMCNKQSIEKVFLHLLTLVNIVQAQNTKSDWQHYKLAAQKSLRVAAIHAIADRQYQLQQNAFIRANIFHRVSEEIIRTDIHIQPTNKVLIEFVLHQRFPAPMEIVANAFWSAMRGKNEVPVPPPASRSMETIDDDTIYQKYNTYVNGRNIYMNVIYKQYHEATRRVCVWRSVIEDALIPHMTIGACAVQWGWTVIEAIDPER</sequence>
<name>A0A1V9Y5X0_9STRA</name>